<accession>A0A1W6LNR9</accession>
<reference evidence="2" key="1">
    <citation type="submission" date="2017-04" db="EMBL/GenBank/DDBJ databases">
        <title>Comparative genomics and description of representatives of a novel lineage of planctomycetes thriving in anoxic sediments.</title>
        <authorList>
            <person name="Spring S."/>
            <person name="Bunk B."/>
            <person name="Sproer C."/>
        </authorList>
    </citation>
    <scope>NUCLEOTIDE SEQUENCE [LARGE SCALE GENOMIC DNA]</scope>
    <source>
        <strain evidence="2">ST-PulAB-D4</strain>
    </source>
</reference>
<keyword evidence="2" id="KW-1185">Reference proteome</keyword>
<proteinExistence type="predicted"/>
<evidence type="ECO:0000313" key="1">
    <source>
        <dbReference type="EMBL" id="ARN57445.1"/>
    </source>
</evidence>
<dbReference type="SUPFAM" id="SSF53649">
    <property type="entry name" value="Alkaline phosphatase-like"/>
    <property type="match status" value="1"/>
</dbReference>
<dbReference type="STRING" id="1941349.STSP1_01852"/>
<protein>
    <submittedName>
        <fullName evidence="1">Phosphonoacetate hydrolase</fullName>
    </submittedName>
</protein>
<organism evidence="1 2">
    <name type="scientific">Sedimentisphaera salicampi</name>
    <dbReference type="NCBI Taxonomy" id="1941349"/>
    <lineage>
        <taxon>Bacteria</taxon>
        <taxon>Pseudomonadati</taxon>
        <taxon>Planctomycetota</taxon>
        <taxon>Phycisphaerae</taxon>
        <taxon>Sedimentisphaerales</taxon>
        <taxon>Sedimentisphaeraceae</taxon>
        <taxon>Sedimentisphaera</taxon>
    </lineage>
</organism>
<dbReference type="AlphaFoldDB" id="A0A1W6LNR9"/>
<dbReference type="EMBL" id="CP021023">
    <property type="protein sequence ID" value="ARN57445.1"/>
    <property type="molecule type" value="Genomic_DNA"/>
</dbReference>
<sequence length="439" mass="49604">MSGKIVLVGLDGVPVKVIEKYVDMGIMPNMAELVRKGAFRQTSSAIPEVSSTAWSSIITGKNPGEHGIYGFTELKPNSYQLTFPNYKNLKASPFWDEWPGESVIINVPATYPVRKMNGAHISGFVSIDINKSVYPPTILDDIKSYDYRLDVDSRKAHESINAFLDDVEATLDARISVYRYLWNEYNNWQNFMLVFTGTDRLMHFLFDAFEDDNHRCSSAFTLHFSRIDKIIGEIASMMSEDDLLVLMSDHGFEKLDYDVYVNNFLSKNGYLEFAGKPGWENIAYHSKAFALDPARIYINLKDKYPQGSVSRSDRPKVSEELMELFAGWKVNGKKVVKDIYRGEDIYHGPEAKHGPDIVLVGNSGFNLKASFATNKISSKGIFTGKHTQDTSFALFYGLKDESILPENLSIEQIIPAIEKDRAINCKSSPGRRWSQTLTE</sequence>
<dbReference type="Pfam" id="PF01663">
    <property type="entry name" value="Phosphodiest"/>
    <property type="match status" value="1"/>
</dbReference>
<gene>
    <name evidence="1" type="ORF">STSP1_01852</name>
</gene>
<dbReference type="Gene3D" id="3.40.720.10">
    <property type="entry name" value="Alkaline Phosphatase, subunit A"/>
    <property type="match status" value="1"/>
</dbReference>
<dbReference type="PANTHER" id="PTHR10151">
    <property type="entry name" value="ECTONUCLEOTIDE PYROPHOSPHATASE/PHOSPHODIESTERASE"/>
    <property type="match status" value="1"/>
</dbReference>
<dbReference type="PANTHER" id="PTHR10151:SF120">
    <property type="entry name" value="BIS(5'-ADENOSYL)-TRIPHOSPHATASE"/>
    <property type="match status" value="1"/>
</dbReference>
<dbReference type="KEGG" id="pbp:STSP1_01852"/>
<dbReference type="GO" id="GO:0016787">
    <property type="term" value="F:hydrolase activity"/>
    <property type="evidence" value="ECO:0007669"/>
    <property type="project" value="UniProtKB-KW"/>
</dbReference>
<evidence type="ECO:0000313" key="2">
    <source>
        <dbReference type="Proteomes" id="UP000193334"/>
    </source>
</evidence>
<dbReference type="RefSeq" id="WP_085756087.1">
    <property type="nucleotide sequence ID" value="NZ_CP021023.1"/>
</dbReference>
<name>A0A1W6LNR9_9BACT</name>
<dbReference type="InterPro" id="IPR002591">
    <property type="entry name" value="Phosphodiest/P_Trfase"/>
</dbReference>
<keyword evidence="1" id="KW-0378">Hydrolase</keyword>
<dbReference type="Proteomes" id="UP000193334">
    <property type="component" value="Chromosome"/>
</dbReference>
<dbReference type="InterPro" id="IPR017850">
    <property type="entry name" value="Alkaline_phosphatase_core_sf"/>
</dbReference>